<dbReference type="InterPro" id="IPR018244">
    <property type="entry name" value="Allrgn_V5/Tpx1_CS"/>
</dbReference>
<evidence type="ECO:0000259" key="3">
    <source>
        <dbReference type="SMART" id="SM00198"/>
    </source>
</evidence>
<dbReference type="Gene3D" id="3.40.33.10">
    <property type="entry name" value="CAP"/>
    <property type="match status" value="1"/>
</dbReference>
<evidence type="ECO:0000313" key="5">
    <source>
        <dbReference type="Proteomes" id="UP000009328"/>
    </source>
</evidence>
<name>K0KRH8_WICCF</name>
<keyword evidence="5" id="KW-1185">Reference proteome</keyword>
<gene>
    <name evidence="4" type="ORF">BN7_3478</name>
</gene>
<dbReference type="InterPro" id="IPR014044">
    <property type="entry name" value="CAP_dom"/>
</dbReference>
<feature type="domain" description="SCP" evidence="3">
    <location>
        <begin position="190"/>
        <end position="313"/>
    </location>
</feature>
<sequence length="321" mass="33151">MKYQFVLPLLTLASQVLAAPAVVTQTSVVWVTDGAGNAQPQPTEAPSSSAAAPAVGKVHEVVVSQLVEINGDNTKTSLTTFTREVGGSSTEAGAQSSTATVSDNNAPSSTQAVSQQGEQGLQAADRAVTSIVDNGSSTSANVPASVSQTYTPSSTKQTTTLQSSTSKQDTQTSTSSTAPAQSSTSGGDSDFANAILNAHNEKRSQVGVSALSWSKDLEEYAQNYADQYSCSGSLTHSGGKYGENLGLGYSDTGVVDAWFNEKSDYSASSPVASHFTQVVWGSTTKLGCAKKECGDYWGAYIICSYDPAGNVAGQYGQNVKV</sequence>
<feature type="compositionally biased region" description="Polar residues" evidence="1">
    <location>
        <begin position="82"/>
        <end position="119"/>
    </location>
</feature>
<dbReference type="AlphaFoldDB" id="K0KRH8"/>
<dbReference type="SUPFAM" id="SSF55797">
    <property type="entry name" value="PR-1-like"/>
    <property type="match status" value="1"/>
</dbReference>
<dbReference type="SMART" id="SM00198">
    <property type="entry name" value="SCP"/>
    <property type="match status" value="1"/>
</dbReference>
<feature type="signal peptide" evidence="2">
    <location>
        <begin position="1"/>
        <end position="18"/>
    </location>
</feature>
<dbReference type="EMBL" id="CAIF01000097">
    <property type="protein sequence ID" value="CCH43923.1"/>
    <property type="molecule type" value="Genomic_DNA"/>
</dbReference>
<feature type="compositionally biased region" description="Polar residues" evidence="1">
    <location>
        <begin position="131"/>
        <end position="146"/>
    </location>
</feature>
<reference evidence="4 5" key="1">
    <citation type="journal article" date="2012" name="Eukaryot. Cell">
        <title>Draft genome sequence of Wickerhamomyces ciferrii NRRL Y-1031 F-60-10.</title>
        <authorList>
            <person name="Schneider J."/>
            <person name="Andrea H."/>
            <person name="Blom J."/>
            <person name="Jaenicke S."/>
            <person name="Ruckert C."/>
            <person name="Schorsch C."/>
            <person name="Szczepanowski R."/>
            <person name="Farwick M."/>
            <person name="Goesmann A."/>
            <person name="Puhler A."/>
            <person name="Schaffer S."/>
            <person name="Tauch A."/>
            <person name="Kohler T."/>
            <person name="Brinkrolf K."/>
        </authorList>
    </citation>
    <scope>NUCLEOTIDE SEQUENCE [LARGE SCALE GENOMIC DNA]</scope>
    <source>
        <strain evidence="5">ATCC 14091 / BCRC 22168 / CBS 111 / JCM 3599 / NBRC 0793 / NRRL Y-1031 F-60-10</strain>
    </source>
</reference>
<organism evidence="4 5">
    <name type="scientific">Wickerhamomyces ciferrii (strain ATCC 14091 / BCRC 22168 / CBS 111 / JCM 3599 / NBRC 0793 / NRRL Y-1031 F-60-10)</name>
    <name type="common">Yeast</name>
    <name type="synonym">Pichia ciferrii</name>
    <dbReference type="NCBI Taxonomy" id="1206466"/>
    <lineage>
        <taxon>Eukaryota</taxon>
        <taxon>Fungi</taxon>
        <taxon>Dikarya</taxon>
        <taxon>Ascomycota</taxon>
        <taxon>Saccharomycotina</taxon>
        <taxon>Saccharomycetes</taxon>
        <taxon>Phaffomycetales</taxon>
        <taxon>Wickerhamomycetaceae</taxon>
        <taxon>Wickerhamomyces</taxon>
    </lineage>
</organism>
<feature type="compositionally biased region" description="Low complexity" evidence="1">
    <location>
        <begin position="147"/>
        <end position="185"/>
    </location>
</feature>
<evidence type="ECO:0000256" key="1">
    <source>
        <dbReference type="SAM" id="MobiDB-lite"/>
    </source>
</evidence>
<dbReference type="InParanoid" id="K0KRH8"/>
<dbReference type="FunCoup" id="K0KRH8">
    <property type="interactions" value="73"/>
</dbReference>
<dbReference type="InterPro" id="IPR035940">
    <property type="entry name" value="CAP_sf"/>
</dbReference>
<dbReference type="Proteomes" id="UP000009328">
    <property type="component" value="Unassembled WGS sequence"/>
</dbReference>
<evidence type="ECO:0000313" key="4">
    <source>
        <dbReference type="EMBL" id="CCH43923.1"/>
    </source>
</evidence>
<dbReference type="eggNOG" id="KOG3017">
    <property type="taxonomic scope" value="Eukaryota"/>
</dbReference>
<dbReference type="PROSITE" id="PS01010">
    <property type="entry name" value="CRISP_2"/>
    <property type="match status" value="1"/>
</dbReference>
<proteinExistence type="predicted"/>
<dbReference type="PANTHER" id="PTHR10334">
    <property type="entry name" value="CYSTEINE-RICH SECRETORY PROTEIN-RELATED"/>
    <property type="match status" value="1"/>
</dbReference>
<dbReference type="HOGENOM" id="CLU_035730_3_2_1"/>
<feature type="region of interest" description="Disordered" evidence="1">
    <location>
        <begin position="82"/>
        <end position="192"/>
    </location>
</feature>
<dbReference type="STRING" id="1206466.K0KRH8"/>
<dbReference type="CDD" id="cd05384">
    <property type="entry name" value="CAP_PRY1-like"/>
    <property type="match status" value="1"/>
</dbReference>
<comment type="caution">
    <text evidence="4">The sequence shown here is derived from an EMBL/GenBank/DDBJ whole genome shotgun (WGS) entry which is preliminary data.</text>
</comment>
<keyword evidence="2" id="KW-0732">Signal</keyword>
<dbReference type="InterPro" id="IPR001283">
    <property type="entry name" value="CRISP-related"/>
</dbReference>
<protein>
    <recommendedName>
        <fullName evidence="3">SCP domain-containing protein</fullName>
    </recommendedName>
</protein>
<accession>K0KRH8</accession>
<dbReference type="PRINTS" id="PR00837">
    <property type="entry name" value="V5TPXLIKE"/>
</dbReference>
<feature type="chain" id="PRO_5003834955" description="SCP domain-containing protein" evidence="2">
    <location>
        <begin position="19"/>
        <end position="321"/>
    </location>
</feature>
<dbReference type="GO" id="GO:0005576">
    <property type="term" value="C:extracellular region"/>
    <property type="evidence" value="ECO:0007669"/>
    <property type="project" value="InterPro"/>
</dbReference>
<dbReference type="Pfam" id="PF00188">
    <property type="entry name" value="CAP"/>
    <property type="match status" value="1"/>
</dbReference>
<evidence type="ECO:0000256" key="2">
    <source>
        <dbReference type="SAM" id="SignalP"/>
    </source>
</evidence>